<dbReference type="PANTHER" id="PTHR31642">
    <property type="entry name" value="TRICHOTHECENE 3-O-ACETYLTRANSFERASE"/>
    <property type="match status" value="1"/>
</dbReference>
<dbReference type="PANTHER" id="PTHR31642:SF310">
    <property type="entry name" value="FATTY ALCOHOL:CAFFEOYL-COA ACYLTRANSFERASE"/>
    <property type="match status" value="1"/>
</dbReference>
<keyword evidence="3" id="KW-1185">Reference proteome</keyword>
<dbReference type="OrthoDB" id="444127at2759"/>
<protein>
    <recommendedName>
        <fullName evidence="4">Transferase family protein</fullName>
    </recommendedName>
</protein>
<evidence type="ECO:0008006" key="4">
    <source>
        <dbReference type="Google" id="ProtNLM"/>
    </source>
</evidence>
<gene>
    <name evidence="2" type="ORF">BT96DRAFT_849139</name>
</gene>
<accession>A0A6A4I8Z1</accession>
<dbReference type="Gene3D" id="3.30.559.10">
    <property type="entry name" value="Chloramphenicol acetyltransferase-like domain"/>
    <property type="match status" value="2"/>
</dbReference>
<evidence type="ECO:0000256" key="1">
    <source>
        <dbReference type="ARBA" id="ARBA00022679"/>
    </source>
</evidence>
<dbReference type="Pfam" id="PF02458">
    <property type="entry name" value="Transferase"/>
    <property type="match status" value="2"/>
</dbReference>
<dbReference type="GO" id="GO:0044550">
    <property type="term" value="P:secondary metabolite biosynthetic process"/>
    <property type="evidence" value="ECO:0007669"/>
    <property type="project" value="TreeGrafter"/>
</dbReference>
<proteinExistence type="predicted"/>
<reference evidence="2" key="1">
    <citation type="journal article" date="2019" name="Environ. Microbiol.">
        <title>Fungal ecological strategies reflected in gene transcription - a case study of two litter decomposers.</title>
        <authorList>
            <person name="Barbi F."/>
            <person name="Kohler A."/>
            <person name="Barry K."/>
            <person name="Baskaran P."/>
            <person name="Daum C."/>
            <person name="Fauchery L."/>
            <person name="Ihrmark K."/>
            <person name="Kuo A."/>
            <person name="LaButti K."/>
            <person name="Lipzen A."/>
            <person name="Morin E."/>
            <person name="Grigoriev I.V."/>
            <person name="Henrissat B."/>
            <person name="Lindahl B."/>
            <person name="Martin F."/>
        </authorList>
    </citation>
    <scope>NUCLEOTIDE SEQUENCE</scope>
    <source>
        <strain evidence="2">JB14</strain>
    </source>
</reference>
<sequence>MSLPKQTQPVIAATVTRRTRVFPFTKPRNAVHSTKALSIVDGTVLRYSATRAVWFFDAPSHLPPVDLESLCLSLRKTLDFYPQWAGSLHMPIPNVVSNSLRHTQRFNRPQLTWGAPEDPGVEFIEAQSQHFLSMLPTPAERADVHRIWDASLVTSLGTLSDIPKLALHDRVSSDGLPCMIVQVTTFLCGGVAIAVKLAHPLADAQTLLTFIHDFARIHRGLVDPAPSRDFAPELLDKAAEGDIDAPLPDPDIIARSKNIPLHRYDWWASATPDCPSYMLPETVIPPQVTLTGLELGTPLPWKSWDIMAPIRYYRVYFTHSEIMAMWKAAIVAGGAGGPRISKLDALLAHIWTLIVRARHLSLDESPNNLDVSLGLRARLSPSLHPHFLGSPLLNTPVTQPASQVSIASATIIRSSMAMYGSFALGALLHEMAYTVDPSRQWNTFLGERHTIVTSWLENRRGMTVYDVDFGFGSKPRMVDPLFFECDGCVQIMESGLESRPEEESRIPWYNNGVSVGLHFREDVMQNLLADPWLRKYCTQIT</sequence>
<dbReference type="EMBL" id="ML769390">
    <property type="protein sequence ID" value="KAE9408542.1"/>
    <property type="molecule type" value="Genomic_DNA"/>
</dbReference>
<keyword evidence="1" id="KW-0808">Transferase</keyword>
<evidence type="ECO:0000313" key="3">
    <source>
        <dbReference type="Proteomes" id="UP000799118"/>
    </source>
</evidence>
<name>A0A6A4I8Z1_9AGAR</name>
<organism evidence="2 3">
    <name type="scientific">Gymnopus androsaceus JB14</name>
    <dbReference type="NCBI Taxonomy" id="1447944"/>
    <lineage>
        <taxon>Eukaryota</taxon>
        <taxon>Fungi</taxon>
        <taxon>Dikarya</taxon>
        <taxon>Basidiomycota</taxon>
        <taxon>Agaricomycotina</taxon>
        <taxon>Agaricomycetes</taxon>
        <taxon>Agaricomycetidae</taxon>
        <taxon>Agaricales</taxon>
        <taxon>Marasmiineae</taxon>
        <taxon>Omphalotaceae</taxon>
        <taxon>Gymnopus</taxon>
    </lineage>
</organism>
<dbReference type="AlphaFoldDB" id="A0A6A4I8Z1"/>
<dbReference type="InterPro" id="IPR023213">
    <property type="entry name" value="CAT-like_dom_sf"/>
</dbReference>
<evidence type="ECO:0000313" key="2">
    <source>
        <dbReference type="EMBL" id="KAE9408542.1"/>
    </source>
</evidence>
<dbReference type="InterPro" id="IPR050317">
    <property type="entry name" value="Plant_Fungal_Acyltransferase"/>
</dbReference>
<dbReference type="GO" id="GO:0016747">
    <property type="term" value="F:acyltransferase activity, transferring groups other than amino-acyl groups"/>
    <property type="evidence" value="ECO:0007669"/>
    <property type="project" value="TreeGrafter"/>
</dbReference>
<dbReference type="Proteomes" id="UP000799118">
    <property type="component" value="Unassembled WGS sequence"/>
</dbReference>